<organism evidence="1">
    <name type="scientific">Candidatus Enterococcus clewellii</name>
    <dbReference type="NCBI Taxonomy" id="1834193"/>
    <lineage>
        <taxon>Bacteria</taxon>
        <taxon>Bacillati</taxon>
        <taxon>Bacillota</taxon>
        <taxon>Bacilli</taxon>
        <taxon>Lactobacillales</taxon>
        <taxon>Enterococcaceae</taxon>
        <taxon>Enterococcus</taxon>
    </lineage>
</organism>
<proteinExistence type="predicted"/>
<reference evidence="2" key="3">
    <citation type="submission" date="2024-03" db="EMBL/GenBank/DDBJ databases">
        <title>The Genome Sequence of Enterococcus sp. DIV0242b.</title>
        <authorList>
            <consortium name="The Broad Institute Genomics Platform"/>
            <consortium name="The Broad Institute Microbial Omics Core"/>
            <consortium name="The Broad Institute Genomic Center for Infectious Diseases"/>
            <person name="Earl A."/>
            <person name="Manson A."/>
            <person name="Gilmore M."/>
            <person name="Schwartman J."/>
            <person name="Shea T."/>
            <person name="Abouelleil A."/>
            <person name="Cao P."/>
            <person name="Chapman S."/>
            <person name="Cusick C."/>
            <person name="Young S."/>
            <person name="Neafsey D."/>
            <person name="Nusbaum C."/>
            <person name="Birren B."/>
        </authorList>
    </citation>
    <scope>NUCLEOTIDE SEQUENCE</scope>
    <source>
        <strain evidence="2">9E7_DIV0242</strain>
    </source>
</reference>
<evidence type="ECO:0000313" key="1">
    <source>
        <dbReference type="EMBL" id="OTP19157.1"/>
    </source>
</evidence>
<evidence type="ECO:0000313" key="2">
    <source>
        <dbReference type="EMBL" id="WYJ89240.1"/>
    </source>
</evidence>
<keyword evidence="3" id="KW-1185">Reference proteome</keyword>
<dbReference type="AlphaFoldDB" id="A0A242KDM0"/>
<dbReference type="EMBL" id="NGMM01000001">
    <property type="protein sequence ID" value="OTP19157.1"/>
    <property type="molecule type" value="Genomic_DNA"/>
</dbReference>
<gene>
    <name evidence="2" type="ORF">A5888_000959</name>
    <name evidence="1" type="ORF">A5888_000971</name>
</gene>
<protein>
    <recommendedName>
        <fullName evidence="4">HTH cro/C1-type domain-containing protein</fullName>
    </recommendedName>
</protein>
<sequence>MANTQETQQKILAHFRKNGWDIPDVASALGITEQYLRKILNNPDKHLKQMTDIISYYKIR</sequence>
<dbReference type="Proteomes" id="UP000195141">
    <property type="component" value="Chromosome"/>
</dbReference>
<name>A0A242KDM0_9ENTE</name>
<dbReference type="OrthoDB" id="2186658at2"/>
<accession>A0A242KDM0</accession>
<dbReference type="RefSeq" id="WP_086348058.1">
    <property type="nucleotide sequence ID" value="NZ_CP147247.1"/>
</dbReference>
<evidence type="ECO:0000313" key="3">
    <source>
        <dbReference type="Proteomes" id="UP000195141"/>
    </source>
</evidence>
<reference evidence="1" key="1">
    <citation type="submission" date="2017-05" db="EMBL/GenBank/DDBJ databases">
        <title>The Genome Sequence of Enterococcus sp. 9E7_DIV0242.</title>
        <authorList>
            <consortium name="The Broad Institute Genomics Platform"/>
            <consortium name="The Broad Institute Genomic Center for Infectious Diseases"/>
            <person name="Earl A."/>
            <person name="Manson A."/>
            <person name="Schwartman J."/>
            <person name="Gilmore M."/>
            <person name="Abouelleil A."/>
            <person name="Cao P."/>
            <person name="Chapman S."/>
            <person name="Cusick C."/>
            <person name="Shea T."/>
            <person name="Young S."/>
            <person name="Neafsey D."/>
            <person name="Nusbaum C."/>
            <person name="Birren B."/>
        </authorList>
    </citation>
    <scope>NUCLEOTIDE SEQUENCE [LARGE SCALE GENOMIC DNA]</scope>
    <source>
        <strain evidence="1">9E7_DIV0242</strain>
    </source>
</reference>
<dbReference type="EMBL" id="CP147247">
    <property type="protein sequence ID" value="WYJ89240.1"/>
    <property type="molecule type" value="Genomic_DNA"/>
</dbReference>
<reference evidence="2" key="2">
    <citation type="submission" date="2017-05" db="EMBL/GenBank/DDBJ databases">
        <authorList>
            <consortium name="The Broad Institute Genomics Platform"/>
            <consortium name="The Broad Institute Genomic Center for Infectious Diseases"/>
            <person name="Earl A."/>
            <person name="Manson A."/>
            <person name="Schwartman J."/>
            <person name="Gilmore M."/>
            <person name="Abouelleil A."/>
            <person name="Cao P."/>
            <person name="Chapman S."/>
            <person name="Cusick C."/>
            <person name="Shea T."/>
            <person name="Young S."/>
            <person name="Neafsey D."/>
            <person name="Nusbaum C."/>
            <person name="Birren B."/>
        </authorList>
    </citation>
    <scope>NUCLEOTIDE SEQUENCE</scope>
    <source>
        <strain evidence="2">9E7_DIV0242</strain>
    </source>
</reference>
<evidence type="ECO:0008006" key="4">
    <source>
        <dbReference type="Google" id="ProtNLM"/>
    </source>
</evidence>